<dbReference type="Pfam" id="PF00098">
    <property type="entry name" value="zf-CCHC"/>
    <property type="match status" value="1"/>
</dbReference>
<dbReference type="EMBL" id="QXFT01002334">
    <property type="protein sequence ID" value="KAE9299930.1"/>
    <property type="molecule type" value="Genomic_DNA"/>
</dbReference>
<dbReference type="SUPFAM" id="SSF57756">
    <property type="entry name" value="Retrovirus zinc finger-like domains"/>
    <property type="match status" value="1"/>
</dbReference>
<gene>
    <name evidence="3" type="ORF">PR001_g22114</name>
    <name evidence="4" type="ORF">PR003_g22872</name>
</gene>
<dbReference type="GO" id="GO:0003676">
    <property type="term" value="F:nucleic acid binding"/>
    <property type="evidence" value="ECO:0007669"/>
    <property type="project" value="InterPro"/>
</dbReference>
<dbReference type="InterPro" id="IPR054722">
    <property type="entry name" value="PolX-like_BBD"/>
</dbReference>
<dbReference type="Proteomes" id="UP000434957">
    <property type="component" value="Unassembled WGS sequence"/>
</dbReference>
<dbReference type="Pfam" id="PF22936">
    <property type="entry name" value="Pol_BBD"/>
    <property type="match status" value="1"/>
</dbReference>
<keyword evidence="1" id="KW-0862">Zinc</keyword>
<evidence type="ECO:0000313" key="4">
    <source>
        <dbReference type="EMBL" id="KAE9299930.1"/>
    </source>
</evidence>
<dbReference type="InterPro" id="IPR001878">
    <property type="entry name" value="Znf_CCHC"/>
</dbReference>
<evidence type="ECO:0000313" key="5">
    <source>
        <dbReference type="Proteomes" id="UP000429607"/>
    </source>
</evidence>
<dbReference type="Proteomes" id="UP000429607">
    <property type="component" value="Unassembled WGS sequence"/>
</dbReference>
<keyword evidence="1" id="KW-0479">Metal-binding</keyword>
<dbReference type="GO" id="GO:0008270">
    <property type="term" value="F:zinc ion binding"/>
    <property type="evidence" value="ECO:0007669"/>
    <property type="project" value="UniProtKB-KW"/>
</dbReference>
<organism evidence="3 5">
    <name type="scientific">Phytophthora rubi</name>
    <dbReference type="NCBI Taxonomy" id="129364"/>
    <lineage>
        <taxon>Eukaryota</taxon>
        <taxon>Sar</taxon>
        <taxon>Stramenopiles</taxon>
        <taxon>Oomycota</taxon>
        <taxon>Peronosporomycetes</taxon>
        <taxon>Peronosporales</taxon>
        <taxon>Peronosporaceae</taxon>
        <taxon>Phytophthora</taxon>
    </lineage>
</organism>
<comment type="caution">
    <text evidence="3">The sequence shown here is derived from an EMBL/GenBank/DDBJ whole genome shotgun (WGS) entry which is preliminary data.</text>
</comment>
<keyword evidence="1" id="KW-0863">Zinc-finger</keyword>
<dbReference type="AlphaFoldDB" id="A0A6A3J7N5"/>
<name>A0A6A3J7N5_9STRA</name>
<dbReference type="EMBL" id="QXFV01002415">
    <property type="protein sequence ID" value="KAE8988194.1"/>
    <property type="molecule type" value="Genomic_DNA"/>
</dbReference>
<evidence type="ECO:0000313" key="3">
    <source>
        <dbReference type="EMBL" id="KAE8988194.1"/>
    </source>
</evidence>
<feature type="domain" description="CCHC-type" evidence="2">
    <location>
        <begin position="24"/>
        <end position="37"/>
    </location>
</feature>
<dbReference type="Gene3D" id="4.10.60.10">
    <property type="entry name" value="Zinc finger, CCHC-type"/>
    <property type="match status" value="1"/>
</dbReference>
<evidence type="ECO:0000313" key="6">
    <source>
        <dbReference type="Proteomes" id="UP000434957"/>
    </source>
</evidence>
<dbReference type="InterPro" id="IPR036875">
    <property type="entry name" value="Znf_CCHC_sf"/>
</dbReference>
<reference evidence="3 5" key="1">
    <citation type="submission" date="2018-09" db="EMBL/GenBank/DDBJ databases">
        <title>Genomic investigation of the strawberry pathogen Phytophthora fragariae indicates pathogenicity is determined by transcriptional variation in three key races.</title>
        <authorList>
            <person name="Adams T.M."/>
            <person name="Armitage A.D."/>
            <person name="Sobczyk M.K."/>
            <person name="Bates H.J."/>
            <person name="Dunwell J.M."/>
            <person name="Nellist C.F."/>
            <person name="Harrison R.J."/>
        </authorList>
    </citation>
    <scope>NUCLEOTIDE SEQUENCE [LARGE SCALE GENOMIC DNA]</scope>
    <source>
        <strain evidence="3 5">SCRP249</strain>
        <strain evidence="4 6">SCRP333</strain>
    </source>
</reference>
<keyword evidence="6" id="KW-1185">Reference proteome</keyword>
<accession>A0A6A3J7N5</accession>
<evidence type="ECO:0000256" key="1">
    <source>
        <dbReference type="PROSITE-ProRule" id="PRU00047"/>
    </source>
</evidence>
<dbReference type="PROSITE" id="PS50158">
    <property type="entry name" value="ZF_CCHC"/>
    <property type="match status" value="1"/>
</dbReference>
<evidence type="ECO:0000259" key="2">
    <source>
        <dbReference type="PROSITE" id="PS50158"/>
    </source>
</evidence>
<sequence length="166" mass="18650">MPFHDQQEFSRGHPYQRNDKSKLCNYCGKSGHFMKECMLKARRERGLIYPPNVAANAALNIYKADEDSLDSYDELAIAVPLNIGSETALQATADEDPTMARNTWVLDSECTHHMCFDKACFVEIKTIDKKVYLGDNNFVEVKDIGAVVLDFPDVSGKNVKPTLSIK</sequence>
<proteinExistence type="predicted"/>
<protein>
    <recommendedName>
        <fullName evidence="2">CCHC-type domain-containing protein</fullName>
    </recommendedName>
</protein>